<accession>A0ABU6YWY6</accession>
<dbReference type="EMBL" id="JASCZI010245035">
    <property type="protein sequence ID" value="MED6214485.1"/>
    <property type="molecule type" value="Genomic_DNA"/>
</dbReference>
<dbReference type="Proteomes" id="UP001341840">
    <property type="component" value="Unassembled WGS sequence"/>
</dbReference>
<protein>
    <submittedName>
        <fullName evidence="1">Uncharacterized protein</fullName>
    </submittedName>
</protein>
<feature type="non-terminal residue" evidence="1">
    <location>
        <position position="74"/>
    </location>
</feature>
<gene>
    <name evidence="1" type="ORF">PIB30_103518</name>
</gene>
<proteinExistence type="predicted"/>
<sequence length="74" mass="8499">KRRGSRELRVATNGASIGVPVWKLRPPEGGTTTTTLISFLSFLSFCSFFPFEEEEENEEFWGFSPFCFIKEGWL</sequence>
<reference evidence="1 2" key="1">
    <citation type="journal article" date="2023" name="Plants (Basel)">
        <title>Bridging the Gap: Combining Genomics and Transcriptomics Approaches to Understand Stylosanthes scabra, an Orphan Legume from the Brazilian Caatinga.</title>
        <authorList>
            <person name="Ferreira-Neto J.R.C."/>
            <person name="da Silva M.D."/>
            <person name="Binneck E."/>
            <person name="de Melo N.F."/>
            <person name="da Silva R.H."/>
            <person name="de Melo A.L.T.M."/>
            <person name="Pandolfi V."/>
            <person name="Bustamante F.O."/>
            <person name="Brasileiro-Vidal A.C."/>
            <person name="Benko-Iseppon A.M."/>
        </authorList>
    </citation>
    <scope>NUCLEOTIDE SEQUENCE [LARGE SCALE GENOMIC DNA]</scope>
    <source>
        <tissue evidence="1">Leaves</tissue>
    </source>
</reference>
<feature type="non-terminal residue" evidence="1">
    <location>
        <position position="1"/>
    </location>
</feature>
<evidence type="ECO:0000313" key="2">
    <source>
        <dbReference type="Proteomes" id="UP001341840"/>
    </source>
</evidence>
<organism evidence="1 2">
    <name type="scientific">Stylosanthes scabra</name>
    <dbReference type="NCBI Taxonomy" id="79078"/>
    <lineage>
        <taxon>Eukaryota</taxon>
        <taxon>Viridiplantae</taxon>
        <taxon>Streptophyta</taxon>
        <taxon>Embryophyta</taxon>
        <taxon>Tracheophyta</taxon>
        <taxon>Spermatophyta</taxon>
        <taxon>Magnoliopsida</taxon>
        <taxon>eudicotyledons</taxon>
        <taxon>Gunneridae</taxon>
        <taxon>Pentapetalae</taxon>
        <taxon>rosids</taxon>
        <taxon>fabids</taxon>
        <taxon>Fabales</taxon>
        <taxon>Fabaceae</taxon>
        <taxon>Papilionoideae</taxon>
        <taxon>50 kb inversion clade</taxon>
        <taxon>dalbergioids sensu lato</taxon>
        <taxon>Dalbergieae</taxon>
        <taxon>Pterocarpus clade</taxon>
        <taxon>Stylosanthes</taxon>
    </lineage>
</organism>
<keyword evidence="2" id="KW-1185">Reference proteome</keyword>
<name>A0ABU6YWY6_9FABA</name>
<comment type="caution">
    <text evidence="1">The sequence shown here is derived from an EMBL/GenBank/DDBJ whole genome shotgun (WGS) entry which is preliminary data.</text>
</comment>
<evidence type="ECO:0000313" key="1">
    <source>
        <dbReference type="EMBL" id="MED6214485.1"/>
    </source>
</evidence>